<gene>
    <name evidence="2" type="ORF">LCGC14_2552160</name>
</gene>
<dbReference type="AlphaFoldDB" id="A0A0F9BAI2"/>
<accession>A0A0F9BAI2</accession>
<protein>
    <submittedName>
        <fullName evidence="2">Uncharacterized protein</fullName>
    </submittedName>
</protein>
<proteinExistence type="predicted"/>
<keyword evidence="1" id="KW-0175">Coiled coil</keyword>
<evidence type="ECO:0000256" key="1">
    <source>
        <dbReference type="SAM" id="Coils"/>
    </source>
</evidence>
<reference evidence="2" key="1">
    <citation type="journal article" date="2015" name="Nature">
        <title>Complex archaea that bridge the gap between prokaryotes and eukaryotes.</title>
        <authorList>
            <person name="Spang A."/>
            <person name="Saw J.H."/>
            <person name="Jorgensen S.L."/>
            <person name="Zaremba-Niedzwiedzka K."/>
            <person name="Martijn J."/>
            <person name="Lind A.E."/>
            <person name="van Eijk R."/>
            <person name="Schleper C."/>
            <person name="Guy L."/>
            <person name="Ettema T.J."/>
        </authorList>
    </citation>
    <scope>NUCLEOTIDE SEQUENCE</scope>
</reference>
<comment type="caution">
    <text evidence="2">The sequence shown here is derived from an EMBL/GenBank/DDBJ whole genome shotgun (WGS) entry which is preliminary data.</text>
</comment>
<dbReference type="EMBL" id="LAZR01041912">
    <property type="protein sequence ID" value="KKL10807.1"/>
    <property type="molecule type" value="Genomic_DNA"/>
</dbReference>
<name>A0A0F9BAI2_9ZZZZ</name>
<feature type="coiled-coil region" evidence="1">
    <location>
        <begin position="59"/>
        <end position="86"/>
    </location>
</feature>
<sequence length="157" mass="18631">MWIYYYASFGPGHQSNDCGFKYFDESYDREDIKEHLFNIIDSNSYSIVLNFWEVDRPPAEYVESRIKSAKEELKSIKKRIKRLESISCFVPDQKEGKDPIVEKNMKGCITSDLLIRLHKAGLMYRAEDVNDWYWGKKHPVGSHREKALNIIRRTKKY</sequence>
<evidence type="ECO:0000313" key="2">
    <source>
        <dbReference type="EMBL" id="KKL10807.1"/>
    </source>
</evidence>
<organism evidence="2">
    <name type="scientific">marine sediment metagenome</name>
    <dbReference type="NCBI Taxonomy" id="412755"/>
    <lineage>
        <taxon>unclassified sequences</taxon>
        <taxon>metagenomes</taxon>
        <taxon>ecological metagenomes</taxon>
    </lineage>
</organism>